<dbReference type="PRINTS" id="PR00722">
    <property type="entry name" value="CHYMOTRYPSIN"/>
</dbReference>
<dbReference type="EMBL" id="IACF01005930">
    <property type="protein sequence ID" value="LAB71513.1"/>
    <property type="molecule type" value="mRNA"/>
</dbReference>
<dbReference type="InterPro" id="IPR001254">
    <property type="entry name" value="Trypsin_dom"/>
</dbReference>
<dbReference type="Pfam" id="PF00089">
    <property type="entry name" value="Trypsin"/>
    <property type="match status" value="1"/>
</dbReference>
<dbReference type="FunFam" id="2.40.10.10:FF:000047">
    <property type="entry name" value="Trypsin eta"/>
    <property type="match status" value="1"/>
</dbReference>
<feature type="signal peptide" evidence="4">
    <location>
        <begin position="1"/>
        <end position="18"/>
    </location>
</feature>
<reference evidence="6" key="1">
    <citation type="journal article" date="2018" name="Biosci. Biotechnol. Biochem.">
        <title>Polysaccharide hydrolase of the hadal zone amphipods Hirondellea gigas.</title>
        <authorList>
            <person name="Kobayashi H."/>
            <person name="Nagahama T."/>
            <person name="Arai W."/>
            <person name="Sasagawa Y."/>
            <person name="Umeda M."/>
            <person name="Hayashi T."/>
            <person name="Nikaido I."/>
            <person name="Watanabe H."/>
            <person name="Oguri K."/>
            <person name="Kitazato H."/>
            <person name="Fujioka K."/>
            <person name="Kido Y."/>
            <person name="Takami H."/>
        </authorList>
    </citation>
    <scope>NUCLEOTIDE SEQUENCE</scope>
    <source>
        <tissue evidence="6">Whole body</tissue>
    </source>
</reference>
<evidence type="ECO:0000256" key="3">
    <source>
        <dbReference type="ARBA" id="ARBA00023157"/>
    </source>
</evidence>
<dbReference type="CDD" id="cd00190">
    <property type="entry name" value="Tryp_SPc"/>
    <property type="match status" value="1"/>
</dbReference>
<dbReference type="InterPro" id="IPR009003">
    <property type="entry name" value="Peptidase_S1_PA"/>
</dbReference>
<protein>
    <submittedName>
        <fullName evidence="6">Trypsin</fullName>
    </submittedName>
</protein>
<evidence type="ECO:0000256" key="2">
    <source>
        <dbReference type="ARBA" id="ARBA00022525"/>
    </source>
</evidence>
<dbReference type="InterPro" id="IPR001314">
    <property type="entry name" value="Peptidase_S1A"/>
</dbReference>
<accession>A0A2P2IBW7</accession>
<dbReference type="InterPro" id="IPR043504">
    <property type="entry name" value="Peptidase_S1_PA_chymotrypsin"/>
</dbReference>
<feature type="chain" id="PRO_5015104816" evidence="4">
    <location>
        <begin position="19"/>
        <end position="272"/>
    </location>
</feature>
<dbReference type="PANTHER" id="PTHR24252:SF7">
    <property type="entry name" value="HYALIN"/>
    <property type="match status" value="1"/>
</dbReference>
<sequence length="272" mass="28936">MSNTIFILALLFAAGATGAPLKKPLFRRGLDRIVGGSDATPGELPYQVSFQDISYGFPFAFCGASVYAETWVITSASCVQGDLFDHPDYLQVQTGVTDLSALDGSEQTVILSSIIQHEEYDGFSMANDIALLQLSSELNFDTNTQPIAMPTQGQASAGECIVSGWGTITEGGSVSDILQKVSITYISDEDCRKSYGEDDIYDSMLCAGTPEGGTGPCQGDYGGPLVCSDGQGSKYLAGVASRSYGCGRPNYPAVYTEVSYFIDWIKINSNTA</sequence>
<evidence type="ECO:0000256" key="1">
    <source>
        <dbReference type="ARBA" id="ARBA00004613"/>
    </source>
</evidence>
<evidence type="ECO:0000313" key="6">
    <source>
        <dbReference type="EMBL" id="LAB71513.1"/>
    </source>
</evidence>
<dbReference type="SMART" id="SM00020">
    <property type="entry name" value="Tryp_SPc"/>
    <property type="match status" value="1"/>
</dbReference>
<dbReference type="GO" id="GO:0016485">
    <property type="term" value="P:protein processing"/>
    <property type="evidence" value="ECO:0007669"/>
    <property type="project" value="UniProtKB-ARBA"/>
</dbReference>
<proteinExistence type="evidence at transcript level"/>
<feature type="domain" description="Peptidase S1" evidence="5">
    <location>
        <begin position="33"/>
        <end position="270"/>
    </location>
</feature>
<evidence type="ECO:0000256" key="4">
    <source>
        <dbReference type="SAM" id="SignalP"/>
    </source>
</evidence>
<name>A0A2P2IBW7_9CRUS</name>
<dbReference type="Gene3D" id="2.40.10.10">
    <property type="entry name" value="Trypsin-like serine proteases"/>
    <property type="match status" value="2"/>
</dbReference>
<dbReference type="SUPFAM" id="SSF50494">
    <property type="entry name" value="Trypsin-like serine proteases"/>
    <property type="match status" value="1"/>
</dbReference>
<dbReference type="GO" id="GO:0005576">
    <property type="term" value="C:extracellular region"/>
    <property type="evidence" value="ECO:0007669"/>
    <property type="project" value="UniProtKB-SubCell"/>
</dbReference>
<keyword evidence="3" id="KW-1015">Disulfide bond</keyword>
<dbReference type="PROSITE" id="PS50240">
    <property type="entry name" value="TRYPSIN_DOM"/>
    <property type="match status" value="1"/>
</dbReference>
<dbReference type="GO" id="GO:0004252">
    <property type="term" value="F:serine-type endopeptidase activity"/>
    <property type="evidence" value="ECO:0007669"/>
    <property type="project" value="InterPro"/>
</dbReference>
<keyword evidence="2" id="KW-0964">Secreted</keyword>
<evidence type="ECO:0000259" key="5">
    <source>
        <dbReference type="PROSITE" id="PS50240"/>
    </source>
</evidence>
<dbReference type="AlphaFoldDB" id="A0A2P2IBW7"/>
<organism evidence="6">
    <name type="scientific">Hirondellea gigas</name>
    <dbReference type="NCBI Taxonomy" id="1518452"/>
    <lineage>
        <taxon>Eukaryota</taxon>
        <taxon>Metazoa</taxon>
        <taxon>Ecdysozoa</taxon>
        <taxon>Arthropoda</taxon>
        <taxon>Crustacea</taxon>
        <taxon>Multicrustacea</taxon>
        <taxon>Malacostraca</taxon>
        <taxon>Eumalacostraca</taxon>
        <taxon>Peracarida</taxon>
        <taxon>Amphipoda</taxon>
        <taxon>Amphilochidea</taxon>
        <taxon>Lysianassida</taxon>
        <taxon>Lysianassidira</taxon>
        <taxon>Lysianassoidea</taxon>
        <taxon>Lysianassidae</taxon>
        <taxon>Hirondellea</taxon>
    </lineage>
</organism>
<comment type="subcellular location">
    <subcellularLocation>
        <location evidence="1">Secreted</location>
    </subcellularLocation>
</comment>
<dbReference type="PANTHER" id="PTHR24252">
    <property type="entry name" value="ACROSIN-RELATED"/>
    <property type="match status" value="1"/>
</dbReference>
<keyword evidence="4" id="KW-0732">Signal</keyword>